<evidence type="ECO:0000256" key="5">
    <source>
        <dbReference type="SAM" id="SignalP"/>
    </source>
</evidence>
<evidence type="ECO:0000313" key="7">
    <source>
        <dbReference type="Proteomes" id="UP000623419"/>
    </source>
</evidence>
<gene>
    <name evidence="6" type="ORF">GCM10011521_11140</name>
</gene>
<dbReference type="CDD" id="cd16325">
    <property type="entry name" value="LolA"/>
    <property type="match status" value="1"/>
</dbReference>
<accession>A0ABQ1HF94</accession>
<evidence type="ECO:0000256" key="2">
    <source>
        <dbReference type="ARBA" id="ARBA00022448"/>
    </source>
</evidence>
<keyword evidence="3 5" id="KW-0732">Signal</keyword>
<dbReference type="EMBL" id="BMKC01000001">
    <property type="protein sequence ID" value="GGA74703.1"/>
    <property type="molecule type" value="Genomic_DNA"/>
</dbReference>
<organism evidence="6 7">
    <name type="scientific">Arenimonas soli</name>
    <dbReference type="NCBI Taxonomy" id="2269504"/>
    <lineage>
        <taxon>Bacteria</taxon>
        <taxon>Pseudomonadati</taxon>
        <taxon>Pseudomonadota</taxon>
        <taxon>Gammaproteobacteria</taxon>
        <taxon>Lysobacterales</taxon>
        <taxon>Lysobacteraceae</taxon>
        <taxon>Arenimonas</taxon>
    </lineage>
</organism>
<keyword evidence="7" id="KW-1185">Reference proteome</keyword>
<evidence type="ECO:0000256" key="4">
    <source>
        <dbReference type="ARBA" id="ARBA00022927"/>
    </source>
</evidence>
<dbReference type="RefSeq" id="WP_188662088.1">
    <property type="nucleotide sequence ID" value="NZ_BMKC01000001.1"/>
</dbReference>
<dbReference type="Pfam" id="PF03548">
    <property type="entry name" value="LolA"/>
    <property type="match status" value="1"/>
</dbReference>
<reference evidence="7" key="1">
    <citation type="journal article" date="2019" name="Int. J. Syst. Evol. Microbiol.">
        <title>The Global Catalogue of Microorganisms (GCM) 10K type strain sequencing project: providing services to taxonomists for standard genome sequencing and annotation.</title>
        <authorList>
            <consortium name="The Broad Institute Genomics Platform"/>
            <consortium name="The Broad Institute Genome Sequencing Center for Infectious Disease"/>
            <person name="Wu L."/>
            <person name="Ma J."/>
        </authorList>
    </citation>
    <scope>NUCLEOTIDE SEQUENCE [LARGE SCALE GENOMIC DNA]</scope>
    <source>
        <strain evidence="7">CGMCC 1.15905</strain>
    </source>
</reference>
<dbReference type="Proteomes" id="UP000623419">
    <property type="component" value="Unassembled WGS sequence"/>
</dbReference>
<protein>
    <recommendedName>
        <fullName evidence="8">Outer membrane lipoprotein carrier protein LolA</fullName>
    </recommendedName>
</protein>
<evidence type="ECO:0000256" key="3">
    <source>
        <dbReference type="ARBA" id="ARBA00022729"/>
    </source>
</evidence>
<comment type="caution">
    <text evidence="6">The sequence shown here is derived from an EMBL/GenBank/DDBJ whole genome shotgun (WGS) entry which is preliminary data.</text>
</comment>
<evidence type="ECO:0000313" key="6">
    <source>
        <dbReference type="EMBL" id="GGA74703.1"/>
    </source>
</evidence>
<feature type="chain" id="PRO_5045946910" description="Outer membrane lipoprotein carrier protein LolA" evidence="5">
    <location>
        <begin position="22"/>
        <end position="207"/>
    </location>
</feature>
<sequence>MRRWFALLFLAAGLAQAPAAARGDEALPGVRARMEQPEVLRGRFEQEKHLEGFRNPLRSAGRMLLVRERGIAWDTTEPFASSAVLTRDKLTSELPDGSRQTLLDAADGPAASATASLLMALVAGDLDVLAERFDIEESLLDDGTWQLELKPREPALQRVFARFQLSGDRHVREVLIEEAGGDTTRVSLLELSSEPALPSPAEVARFD</sequence>
<proteinExistence type="predicted"/>
<dbReference type="SUPFAM" id="SSF89392">
    <property type="entry name" value="Prokaryotic lipoproteins and lipoprotein localization factors"/>
    <property type="match status" value="1"/>
</dbReference>
<dbReference type="Gene3D" id="2.50.20.10">
    <property type="entry name" value="Lipoprotein localisation LolA/LolB/LppX"/>
    <property type="match status" value="1"/>
</dbReference>
<dbReference type="InterPro" id="IPR004564">
    <property type="entry name" value="OM_lipoprot_carrier_LolA-like"/>
</dbReference>
<keyword evidence="4" id="KW-0653">Protein transport</keyword>
<comment type="subunit">
    <text evidence="1">Monomer.</text>
</comment>
<dbReference type="InterPro" id="IPR029046">
    <property type="entry name" value="LolA/LolB/LppX"/>
</dbReference>
<evidence type="ECO:0000256" key="1">
    <source>
        <dbReference type="ARBA" id="ARBA00011245"/>
    </source>
</evidence>
<feature type="signal peptide" evidence="5">
    <location>
        <begin position="1"/>
        <end position="21"/>
    </location>
</feature>
<evidence type="ECO:0008006" key="8">
    <source>
        <dbReference type="Google" id="ProtNLM"/>
    </source>
</evidence>
<keyword evidence="2" id="KW-0813">Transport</keyword>
<name>A0ABQ1HF94_9GAMM</name>